<evidence type="ECO:0000313" key="2">
    <source>
        <dbReference type="EMBL" id="WVZ82368.1"/>
    </source>
</evidence>
<dbReference type="AlphaFoldDB" id="A0AAQ3TZA6"/>
<gene>
    <name evidence="2" type="ORF">U9M48_029635</name>
</gene>
<dbReference type="EMBL" id="CP144750">
    <property type="protein sequence ID" value="WVZ82368.1"/>
    <property type="molecule type" value="Genomic_DNA"/>
</dbReference>
<reference evidence="2 3" key="1">
    <citation type="submission" date="2024-02" db="EMBL/GenBank/DDBJ databases">
        <title>High-quality chromosome-scale genome assembly of Pensacola bahiagrass (Paspalum notatum Flugge var. saurae).</title>
        <authorList>
            <person name="Vega J.M."/>
            <person name="Podio M."/>
            <person name="Orjuela J."/>
            <person name="Siena L.A."/>
            <person name="Pessino S.C."/>
            <person name="Combes M.C."/>
            <person name="Mariac C."/>
            <person name="Albertini E."/>
            <person name="Pupilli F."/>
            <person name="Ortiz J.P.A."/>
            <person name="Leblanc O."/>
        </authorList>
    </citation>
    <scope>NUCLEOTIDE SEQUENCE [LARGE SCALE GENOMIC DNA]</scope>
    <source>
        <strain evidence="2">R1</strain>
        <tissue evidence="2">Leaf</tissue>
    </source>
</reference>
<dbReference type="Proteomes" id="UP001341281">
    <property type="component" value="Chromosome 06"/>
</dbReference>
<proteinExistence type="predicted"/>
<accession>A0AAQ3TZA6</accession>
<protein>
    <submittedName>
        <fullName evidence="2">Uncharacterized protein</fullName>
    </submittedName>
</protein>
<name>A0AAQ3TZA6_PASNO</name>
<evidence type="ECO:0000256" key="1">
    <source>
        <dbReference type="SAM" id="MobiDB-lite"/>
    </source>
</evidence>
<sequence>MTRVSAIHYGARGPPAARPGAGPGTAGEDSRGAPLSSDRPAGSTNLLMRALSTSPSRIAPRTGYKEDKDMRAVAQIHSPTRPPEEDVPLLHKFCTVSTC</sequence>
<organism evidence="2 3">
    <name type="scientific">Paspalum notatum var. saurae</name>
    <dbReference type="NCBI Taxonomy" id="547442"/>
    <lineage>
        <taxon>Eukaryota</taxon>
        <taxon>Viridiplantae</taxon>
        <taxon>Streptophyta</taxon>
        <taxon>Embryophyta</taxon>
        <taxon>Tracheophyta</taxon>
        <taxon>Spermatophyta</taxon>
        <taxon>Magnoliopsida</taxon>
        <taxon>Liliopsida</taxon>
        <taxon>Poales</taxon>
        <taxon>Poaceae</taxon>
        <taxon>PACMAD clade</taxon>
        <taxon>Panicoideae</taxon>
        <taxon>Andropogonodae</taxon>
        <taxon>Paspaleae</taxon>
        <taxon>Paspalinae</taxon>
        <taxon>Paspalum</taxon>
    </lineage>
</organism>
<keyword evidence="3" id="KW-1185">Reference proteome</keyword>
<feature type="compositionally biased region" description="Low complexity" evidence="1">
    <location>
        <begin position="10"/>
        <end position="20"/>
    </location>
</feature>
<feature type="region of interest" description="Disordered" evidence="1">
    <location>
        <begin position="1"/>
        <end position="43"/>
    </location>
</feature>
<evidence type="ECO:0000313" key="3">
    <source>
        <dbReference type="Proteomes" id="UP001341281"/>
    </source>
</evidence>